<dbReference type="CDD" id="cd02995">
    <property type="entry name" value="PDI_a_PDI_a'_C"/>
    <property type="match status" value="1"/>
</dbReference>
<dbReference type="EMBL" id="HBHM01000307">
    <property type="protein sequence ID" value="CAD9720956.1"/>
    <property type="molecule type" value="Transcribed_RNA"/>
</dbReference>
<sequence>MRRSVSFALMCVIAFGAVLQCAHAAPEAGEAKPEDEWAAFKELSLTHENFDEEIAKHDMSAVFFYAPWCGHCKHAKPEWVKAKVLLEKDNIPLFVVNADEAENRPLAQRVGLTGFPSIFIFRKSTGLDKPTKYEGSRSAEGFASGIRKYAGPASTFLEQAPEDMMSPAREGYDHTHVSVFAFVEKEGSEEAKAFEAAADALRGDGDFFVTANLAIAKEIHDDLSVKPNTLVLHRHFDGEIAKSDKIGTKEEVLSFVDENYAAPFLAFSDMSSAVVSRVYHKDGKFNVFIHADASKKDEIKEWAQTIGSKASEHVGNTVVFDPKGDESRLKGFFGFADSVEVSVGLVDLQNSKKKFVMEESADLEKTLAFIAKVVAGEVEPTLKSAPIPATQEESVKVVVGKSFEDVVLGSGRNVLFKIYAPWCGHCKAMAPAFKELADKLEEDEEVIIAKMDGTENEIMDDRFDVRGYPALFFMNSEGKVESYNGGRTLDDMLKYIEEHKTPVSEDILKSASSAKEL</sequence>
<gene>
    <name evidence="4" type="ORF">CROS1312_LOCUS222</name>
</gene>
<dbReference type="Pfam" id="PF13848">
    <property type="entry name" value="Thioredoxin_6"/>
    <property type="match status" value="1"/>
</dbReference>
<name>A0A7S2T7E4_9CHLO</name>
<dbReference type="CDD" id="cd02961">
    <property type="entry name" value="PDI_a_family"/>
    <property type="match status" value="1"/>
</dbReference>
<dbReference type="PANTHER" id="PTHR18929:SF246">
    <property type="entry name" value="PROTEIN DISULFIDE ISOMERASE-LIKE 1-4"/>
    <property type="match status" value="1"/>
</dbReference>
<dbReference type="AlphaFoldDB" id="A0A7S2T7E4"/>
<feature type="domain" description="Thioredoxin" evidence="3">
    <location>
        <begin position="19"/>
        <end position="151"/>
    </location>
</feature>
<dbReference type="PANTHER" id="PTHR18929">
    <property type="entry name" value="PROTEIN DISULFIDE ISOMERASE"/>
    <property type="match status" value="1"/>
</dbReference>
<dbReference type="GO" id="GO:0005783">
    <property type="term" value="C:endoplasmic reticulum"/>
    <property type="evidence" value="ECO:0007669"/>
    <property type="project" value="TreeGrafter"/>
</dbReference>
<comment type="similarity">
    <text evidence="1">Belongs to the protein disulfide isomerase family.</text>
</comment>
<accession>A0A7S2T7E4</accession>
<dbReference type="GO" id="GO:0003756">
    <property type="term" value="F:protein disulfide isomerase activity"/>
    <property type="evidence" value="ECO:0007669"/>
    <property type="project" value="TreeGrafter"/>
</dbReference>
<dbReference type="GO" id="GO:0006457">
    <property type="term" value="P:protein folding"/>
    <property type="evidence" value="ECO:0007669"/>
    <property type="project" value="TreeGrafter"/>
</dbReference>
<evidence type="ECO:0000256" key="2">
    <source>
        <dbReference type="SAM" id="SignalP"/>
    </source>
</evidence>
<evidence type="ECO:0000256" key="1">
    <source>
        <dbReference type="ARBA" id="ARBA00006347"/>
    </source>
</evidence>
<dbReference type="Gene3D" id="3.40.30.10">
    <property type="entry name" value="Glutaredoxin"/>
    <property type="match status" value="4"/>
</dbReference>
<feature type="chain" id="PRO_5030806225" description="Thioredoxin domain-containing protein" evidence="2">
    <location>
        <begin position="25"/>
        <end position="517"/>
    </location>
</feature>
<dbReference type="SUPFAM" id="SSF52833">
    <property type="entry name" value="Thioredoxin-like"/>
    <property type="match status" value="3"/>
</dbReference>
<feature type="signal peptide" evidence="2">
    <location>
        <begin position="1"/>
        <end position="24"/>
    </location>
</feature>
<dbReference type="GO" id="GO:0034976">
    <property type="term" value="P:response to endoplasmic reticulum stress"/>
    <property type="evidence" value="ECO:0007669"/>
    <property type="project" value="TreeGrafter"/>
</dbReference>
<evidence type="ECO:0000259" key="3">
    <source>
        <dbReference type="PROSITE" id="PS51352"/>
    </source>
</evidence>
<protein>
    <recommendedName>
        <fullName evidence="3">Thioredoxin domain-containing protein</fullName>
    </recommendedName>
</protein>
<organism evidence="4">
    <name type="scientific">Chloropicon roscoffensis</name>
    <dbReference type="NCBI Taxonomy" id="1461544"/>
    <lineage>
        <taxon>Eukaryota</taxon>
        <taxon>Viridiplantae</taxon>
        <taxon>Chlorophyta</taxon>
        <taxon>Chloropicophyceae</taxon>
        <taxon>Chloropicales</taxon>
        <taxon>Chloropicaceae</taxon>
        <taxon>Chloropicon</taxon>
    </lineage>
</organism>
<dbReference type="InterPro" id="IPR013766">
    <property type="entry name" value="Thioredoxin_domain"/>
</dbReference>
<dbReference type="PROSITE" id="PS51352">
    <property type="entry name" value="THIOREDOXIN_2"/>
    <property type="match status" value="2"/>
</dbReference>
<evidence type="ECO:0000313" key="4">
    <source>
        <dbReference type="EMBL" id="CAD9720956.1"/>
    </source>
</evidence>
<dbReference type="InterPro" id="IPR036249">
    <property type="entry name" value="Thioredoxin-like_sf"/>
</dbReference>
<proteinExistence type="inferred from homology"/>
<keyword evidence="2" id="KW-0732">Signal</keyword>
<feature type="domain" description="Thioredoxin" evidence="3">
    <location>
        <begin position="373"/>
        <end position="501"/>
    </location>
</feature>
<dbReference type="Pfam" id="PF00085">
    <property type="entry name" value="Thioredoxin"/>
    <property type="match status" value="2"/>
</dbReference>
<reference evidence="4" key="1">
    <citation type="submission" date="2021-01" db="EMBL/GenBank/DDBJ databases">
        <authorList>
            <person name="Corre E."/>
            <person name="Pelletier E."/>
            <person name="Niang G."/>
            <person name="Scheremetjew M."/>
            <person name="Finn R."/>
            <person name="Kale V."/>
            <person name="Holt S."/>
            <person name="Cochrane G."/>
            <person name="Meng A."/>
            <person name="Brown T."/>
            <person name="Cohen L."/>
        </authorList>
    </citation>
    <scope>NUCLEOTIDE SEQUENCE</scope>
    <source>
        <strain evidence="4">RCC2335</strain>
    </source>
</reference>